<proteinExistence type="predicted"/>
<dbReference type="KEGG" id="cce:Ccel_0756"/>
<dbReference type="EMBL" id="CP001348">
    <property type="protein sequence ID" value="ACL75134.1"/>
    <property type="molecule type" value="Genomic_DNA"/>
</dbReference>
<protein>
    <submittedName>
        <fullName evidence="1">Glutamine-rich</fullName>
    </submittedName>
</protein>
<dbReference type="eggNOG" id="ENOG5032ZQ2">
    <property type="taxonomic scope" value="Bacteria"/>
</dbReference>
<dbReference type="AlphaFoldDB" id="B8I7X7"/>
<name>B8I7X7_RUMCH</name>
<organism evidence="1 2">
    <name type="scientific">Ruminiclostridium cellulolyticum (strain ATCC 35319 / DSM 5812 / JCM 6584 / H10)</name>
    <name type="common">Clostridium cellulolyticum</name>
    <dbReference type="NCBI Taxonomy" id="394503"/>
    <lineage>
        <taxon>Bacteria</taxon>
        <taxon>Bacillati</taxon>
        <taxon>Bacillota</taxon>
        <taxon>Clostridia</taxon>
        <taxon>Eubacteriales</taxon>
        <taxon>Oscillospiraceae</taxon>
        <taxon>Ruminiclostridium</taxon>
    </lineage>
</organism>
<dbReference type="OrthoDB" id="1955400at2"/>
<dbReference type="HOGENOM" id="CLU_185905_0_0_9"/>
<dbReference type="RefSeq" id="WP_015924300.1">
    <property type="nucleotide sequence ID" value="NC_011898.1"/>
</dbReference>
<dbReference type="Gene3D" id="1.20.1260.10">
    <property type="match status" value="1"/>
</dbReference>
<dbReference type="InterPro" id="IPR012452">
    <property type="entry name" value="DUF1657"/>
</dbReference>
<dbReference type="Pfam" id="PF07870">
    <property type="entry name" value="DUF1657"/>
    <property type="match status" value="1"/>
</dbReference>
<sequence>MTVQSDLQKAVAACEAAKGTYKVMSESTQDQSAKQMYNELSSDLEKHLQYLNSRLNYVSQGNELNQQ</sequence>
<evidence type="ECO:0000313" key="1">
    <source>
        <dbReference type="EMBL" id="ACL75134.1"/>
    </source>
</evidence>
<reference evidence="1 2" key="1">
    <citation type="submission" date="2009-01" db="EMBL/GenBank/DDBJ databases">
        <title>Complete sequence of Clostridium cellulolyticum H10.</title>
        <authorList>
            <consortium name="US DOE Joint Genome Institute"/>
            <person name="Lucas S."/>
            <person name="Copeland A."/>
            <person name="Lapidus A."/>
            <person name="Glavina del Rio T."/>
            <person name="Dalin E."/>
            <person name="Tice H."/>
            <person name="Bruce D."/>
            <person name="Goodwin L."/>
            <person name="Pitluck S."/>
            <person name="Chertkov O."/>
            <person name="Saunders E."/>
            <person name="Brettin T."/>
            <person name="Detter J.C."/>
            <person name="Han C."/>
            <person name="Larimer F."/>
            <person name="Land M."/>
            <person name="Hauser L."/>
            <person name="Kyrpides N."/>
            <person name="Ivanova N."/>
            <person name="Zhou J."/>
            <person name="Richardson P."/>
        </authorList>
    </citation>
    <scope>NUCLEOTIDE SEQUENCE [LARGE SCALE GENOMIC DNA]</scope>
    <source>
        <strain evidence="2">ATCC 35319 / DSM 5812 / JCM 6584 / H10</strain>
    </source>
</reference>
<gene>
    <name evidence="1" type="ordered locus">Ccel_0756</name>
</gene>
<dbReference type="InterPro" id="IPR012347">
    <property type="entry name" value="Ferritin-like"/>
</dbReference>
<keyword evidence="2" id="KW-1185">Reference proteome</keyword>
<accession>B8I7X7</accession>
<dbReference type="Proteomes" id="UP000001349">
    <property type="component" value="Chromosome"/>
</dbReference>
<evidence type="ECO:0000313" key="2">
    <source>
        <dbReference type="Proteomes" id="UP000001349"/>
    </source>
</evidence>